<dbReference type="PANTHER" id="PTHR33401">
    <property type="entry name" value="LIGHT-HARVESTING COMPLEX-LIKE PROTEIN OHP2, CHLOROPLASTIC"/>
    <property type="match status" value="1"/>
</dbReference>
<evidence type="ECO:0000313" key="2">
    <source>
        <dbReference type="Proteomes" id="UP000828251"/>
    </source>
</evidence>
<name>A0A9D3VTE5_9ROSI</name>
<organism evidence="1 2">
    <name type="scientific">Gossypium stocksii</name>
    <dbReference type="NCBI Taxonomy" id="47602"/>
    <lineage>
        <taxon>Eukaryota</taxon>
        <taxon>Viridiplantae</taxon>
        <taxon>Streptophyta</taxon>
        <taxon>Embryophyta</taxon>
        <taxon>Tracheophyta</taxon>
        <taxon>Spermatophyta</taxon>
        <taxon>Magnoliopsida</taxon>
        <taxon>eudicotyledons</taxon>
        <taxon>Gunneridae</taxon>
        <taxon>Pentapetalae</taxon>
        <taxon>rosids</taxon>
        <taxon>malvids</taxon>
        <taxon>Malvales</taxon>
        <taxon>Malvaceae</taxon>
        <taxon>Malvoideae</taxon>
        <taxon>Gossypium</taxon>
    </lineage>
</organism>
<gene>
    <name evidence="1" type="ORF">J1N35_013157</name>
</gene>
<keyword evidence="2" id="KW-1185">Reference proteome</keyword>
<dbReference type="AlphaFoldDB" id="A0A9D3VTE5"/>
<reference evidence="1 2" key="1">
    <citation type="journal article" date="2021" name="Plant Biotechnol. J.">
        <title>Multi-omics assisted identification of the key and species-specific regulatory components of drought-tolerant mechanisms in Gossypium stocksii.</title>
        <authorList>
            <person name="Yu D."/>
            <person name="Ke L."/>
            <person name="Zhang D."/>
            <person name="Wu Y."/>
            <person name="Sun Y."/>
            <person name="Mei J."/>
            <person name="Sun J."/>
            <person name="Sun Y."/>
        </authorList>
    </citation>
    <scope>NUCLEOTIDE SEQUENCE [LARGE SCALE GENOMIC DNA]</scope>
    <source>
        <strain evidence="2">cv. E1</strain>
        <tissue evidence="1">Leaf</tissue>
    </source>
</reference>
<sequence>MTCLVPHSSIQGPIFNGRTVSSPAYKGRGDLSFVLGGGGIVLLAASAQNRCTALVCSCYVPSRNLDTKGEEINIKKKSSSVGKSIKDGVMEEVGNDDELQLDHEIRVTNGGNCSSSETNGPHMELIPTLKSNLKKATATDEENQLKTQRRKVSWPDAHGKDIAHVQEFEPSVSDDGELGGVRNSCVCAIQ</sequence>
<dbReference type="EMBL" id="JAIQCV010000005">
    <property type="protein sequence ID" value="KAH1096236.1"/>
    <property type="molecule type" value="Genomic_DNA"/>
</dbReference>
<comment type="caution">
    <text evidence="1">The sequence shown here is derived from an EMBL/GenBank/DDBJ whole genome shotgun (WGS) entry which is preliminary data.</text>
</comment>
<dbReference type="OrthoDB" id="1921202at2759"/>
<protein>
    <submittedName>
        <fullName evidence="1">Uncharacterized protein</fullName>
    </submittedName>
</protein>
<dbReference type="Proteomes" id="UP000828251">
    <property type="component" value="Unassembled WGS sequence"/>
</dbReference>
<dbReference type="PANTHER" id="PTHR33401:SF13">
    <property type="entry name" value="EXPRESSED PROTEIN"/>
    <property type="match status" value="1"/>
</dbReference>
<evidence type="ECO:0000313" key="1">
    <source>
        <dbReference type="EMBL" id="KAH1096236.1"/>
    </source>
</evidence>
<accession>A0A9D3VTE5</accession>
<proteinExistence type="predicted"/>